<reference evidence="1" key="1">
    <citation type="submission" date="2019-08" db="EMBL/GenBank/DDBJ databases">
        <authorList>
            <person name="Kucharzyk K."/>
            <person name="Murdoch R.W."/>
            <person name="Higgins S."/>
            <person name="Loffler F."/>
        </authorList>
    </citation>
    <scope>NUCLEOTIDE SEQUENCE</scope>
</reference>
<organism evidence="1">
    <name type="scientific">bioreactor metagenome</name>
    <dbReference type="NCBI Taxonomy" id="1076179"/>
    <lineage>
        <taxon>unclassified sequences</taxon>
        <taxon>metagenomes</taxon>
        <taxon>ecological metagenomes</taxon>
    </lineage>
</organism>
<dbReference type="AlphaFoldDB" id="A0A645EUF9"/>
<name>A0A645EUF9_9ZZZZ</name>
<sequence length="93" mass="10943">MHTEEEQKELSISKFENMSELFYNAAEEERLLDESVIEYNNVNLTQSEINDLKNTIKLKLDEILKSREHTEMDEMFDIALLTIPISESESFNI</sequence>
<gene>
    <name evidence="1" type="ORF">SDC9_152077</name>
</gene>
<comment type="caution">
    <text evidence="1">The sequence shown here is derived from an EMBL/GenBank/DDBJ whole genome shotgun (WGS) entry which is preliminary data.</text>
</comment>
<proteinExistence type="predicted"/>
<protein>
    <submittedName>
        <fullName evidence="1">Uncharacterized protein</fullName>
    </submittedName>
</protein>
<accession>A0A645EUF9</accession>
<dbReference type="EMBL" id="VSSQ01050749">
    <property type="protein sequence ID" value="MPN04829.1"/>
    <property type="molecule type" value="Genomic_DNA"/>
</dbReference>
<evidence type="ECO:0000313" key="1">
    <source>
        <dbReference type="EMBL" id="MPN04829.1"/>
    </source>
</evidence>